<dbReference type="GO" id="GO:0008168">
    <property type="term" value="F:methyltransferase activity"/>
    <property type="evidence" value="ECO:0007669"/>
    <property type="project" value="UniProtKB-KW"/>
</dbReference>
<feature type="domain" description="Methyltransferase" evidence="1">
    <location>
        <begin position="183"/>
        <end position="296"/>
    </location>
</feature>
<dbReference type="InterPro" id="IPR025714">
    <property type="entry name" value="Methyltranfer_dom"/>
</dbReference>
<dbReference type="EMBL" id="JADAQT010000105">
    <property type="protein sequence ID" value="MBE1877663.1"/>
    <property type="molecule type" value="Genomic_DNA"/>
</dbReference>
<keyword evidence="3" id="KW-0489">Methyltransferase</keyword>
<name>A0ABR9N1Y0_9MICO</name>
<keyword evidence="3" id="KW-0808">Transferase</keyword>
<dbReference type="PANTHER" id="PTHR45128">
    <property type="entry name" value="METHYLTRANSFERASE TYPE 11"/>
    <property type="match status" value="1"/>
</dbReference>
<proteinExistence type="predicted"/>
<sequence>MDEDGTTDPREALAERLIEDVTRSLETLSVHLGLELGLYRALADLGAITPGKLSDTANIDRRYAREWLEQQAAAGYIACEDPTAPAEERRYLLPEGHAEVLLDGDSLFHAAPGVIMFGGVVDVMRRLPRAYRTGEGVPYSEYGEDIRRGIAAFNRPQYLHELPNWLRSVPDLDGRLRAAERPRLLDLGCGIGQSTLALARAYPGASVLGVDLDEDSAAEARQAAAAARLDDRVHFTVADAASLATDGPFDLITMFETLHDMGDPVGALRTARSLLAAGGEVLVADERVADEFTAPADLVERFQFGWSVTHCLPATLAEDPVEANGTILRGPTVARWADTAGFGSFEVAPIENDFWRFYRMSD</sequence>
<evidence type="ECO:0000259" key="2">
    <source>
        <dbReference type="Pfam" id="PF21320"/>
    </source>
</evidence>
<dbReference type="InterPro" id="IPR048711">
    <property type="entry name" value="WHD_Rv2258c"/>
</dbReference>
<dbReference type="Gene3D" id="3.40.50.150">
    <property type="entry name" value="Vaccinia Virus protein VP39"/>
    <property type="match status" value="1"/>
</dbReference>
<dbReference type="InterPro" id="IPR053173">
    <property type="entry name" value="SAM-binding_MTase"/>
</dbReference>
<dbReference type="InterPro" id="IPR029063">
    <property type="entry name" value="SAM-dependent_MTases_sf"/>
</dbReference>
<dbReference type="Proteomes" id="UP000625527">
    <property type="component" value="Unassembled WGS sequence"/>
</dbReference>
<evidence type="ECO:0000313" key="3">
    <source>
        <dbReference type="EMBL" id="MBE1877663.1"/>
    </source>
</evidence>
<comment type="caution">
    <text evidence="3">The sequence shown here is derived from an EMBL/GenBank/DDBJ whole genome shotgun (WGS) entry which is preliminary data.</text>
</comment>
<dbReference type="Pfam" id="PF13847">
    <property type="entry name" value="Methyltransf_31"/>
    <property type="match status" value="1"/>
</dbReference>
<accession>A0ABR9N1Y0</accession>
<feature type="domain" description="S-adenosylmethionine-dependent methyltransferase Rv2258c-like winged HTH" evidence="2">
    <location>
        <begin position="27"/>
        <end position="101"/>
    </location>
</feature>
<dbReference type="PANTHER" id="PTHR45128:SF2">
    <property type="entry name" value="METHYLTRANSFERASE DOMAIN-CONTAINING PROTEIN"/>
    <property type="match status" value="1"/>
</dbReference>
<evidence type="ECO:0000259" key="1">
    <source>
        <dbReference type="Pfam" id="PF13847"/>
    </source>
</evidence>
<dbReference type="Pfam" id="PF21320">
    <property type="entry name" value="WHD_Rv2258c"/>
    <property type="match status" value="1"/>
</dbReference>
<dbReference type="GO" id="GO:0032259">
    <property type="term" value="P:methylation"/>
    <property type="evidence" value="ECO:0007669"/>
    <property type="project" value="UniProtKB-KW"/>
</dbReference>
<reference evidence="3 4" key="1">
    <citation type="submission" date="2020-10" db="EMBL/GenBank/DDBJ databases">
        <title>Myceligenerans pegani sp. nov., an endophytic actinomycete isolated from Peganum harmala L. in Xinjiang, China.</title>
        <authorList>
            <person name="Xin L."/>
        </authorList>
    </citation>
    <scope>NUCLEOTIDE SEQUENCE [LARGE SCALE GENOMIC DNA]</scope>
    <source>
        <strain evidence="3 4">TRM65318</strain>
    </source>
</reference>
<dbReference type="SUPFAM" id="SSF53335">
    <property type="entry name" value="S-adenosyl-L-methionine-dependent methyltransferases"/>
    <property type="match status" value="1"/>
</dbReference>
<dbReference type="CDD" id="cd02440">
    <property type="entry name" value="AdoMet_MTases"/>
    <property type="match status" value="1"/>
</dbReference>
<protein>
    <submittedName>
        <fullName evidence="3">Class I SAM-dependent methyltransferase</fullName>
    </submittedName>
</protein>
<organism evidence="3 4">
    <name type="scientific">Myceligenerans pegani</name>
    <dbReference type="NCBI Taxonomy" id="2776917"/>
    <lineage>
        <taxon>Bacteria</taxon>
        <taxon>Bacillati</taxon>
        <taxon>Actinomycetota</taxon>
        <taxon>Actinomycetes</taxon>
        <taxon>Micrococcales</taxon>
        <taxon>Promicromonosporaceae</taxon>
        <taxon>Myceligenerans</taxon>
    </lineage>
</organism>
<evidence type="ECO:0000313" key="4">
    <source>
        <dbReference type="Proteomes" id="UP000625527"/>
    </source>
</evidence>
<keyword evidence="4" id="KW-1185">Reference proteome</keyword>
<dbReference type="RefSeq" id="WP_192864220.1">
    <property type="nucleotide sequence ID" value="NZ_JADAQT010000105.1"/>
</dbReference>
<gene>
    <name evidence="3" type="ORF">IHE71_18405</name>
</gene>